<organism evidence="2 3">
    <name type="scientific">Marine Group I thaumarchaeote SCGC AAA799-P11</name>
    <dbReference type="NCBI Taxonomy" id="1502295"/>
    <lineage>
        <taxon>Archaea</taxon>
        <taxon>Nitrososphaerota</taxon>
        <taxon>Marine Group I</taxon>
    </lineage>
</organism>
<keyword evidence="1" id="KW-0812">Transmembrane</keyword>
<dbReference type="AlphaFoldDB" id="A0A087RZ64"/>
<reference evidence="2 3" key="1">
    <citation type="submission" date="2014-06" db="EMBL/GenBank/DDBJ databases">
        <authorList>
            <person name="Ngugi D.K."/>
            <person name="Blom J."/>
            <person name="Alam I."/>
            <person name="Rashid M."/>
            <person name="Baalawi W."/>
            <person name="Zhang G."/>
            <person name="Hikmawan T."/>
            <person name="Guan Y."/>
            <person name="Antunes A."/>
            <person name="Siam R."/>
            <person name="El-Dorry H."/>
            <person name="Bajic V."/>
            <person name="Stingl U."/>
        </authorList>
    </citation>
    <scope>NUCLEOTIDE SEQUENCE [LARGE SCALE GENOMIC DNA]</scope>
    <source>
        <strain evidence="2">SCGC AAA799-P11</strain>
    </source>
</reference>
<protein>
    <submittedName>
        <fullName evidence="2">Uncharacterized protein</fullName>
    </submittedName>
</protein>
<name>A0A087RZ64_9ARCH</name>
<evidence type="ECO:0000313" key="3">
    <source>
        <dbReference type="Proteomes" id="UP000029387"/>
    </source>
</evidence>
<dbReference type="Proteomes" id="UP000029387">
    <property type="component" value="Unassembled WGS sequence"/>
</dbReference>
<sequence length="61" mass="6463">MVLVLIGIAIGILIVAILIIKAVKTPSRDVLGMDLHCIKCGTKTSGSKCPKCEKNHQSFGV</sequence>
<feature type="transmembrane region" description="Helical" evidence="1">
    <location>
        <begin position="6"/>
        <end position="23"/>
    </location>
</feature>
<accession>A0A087RZ64</accession>
<dbReference type="EMBL" id="JOSZ01000014">
    <property type="protein sequence ID" value="KFM18768.1"/>
    <property type="molecule type" value="Genomic_DNA"/>
</dbReference>
<keyword evidence="3" id="KW-1185">Reference proteome</keyword>
<keyword evidence="1" id="KW-0472">Membrane</keyword>
<keyword evidence="1" id="KW-1133">Transmembrane helix</keyword>
<proteinExistence type="predicted"/>
<evidence type="ECO:0000313" key="2">
    <source>
        <dbReference type="EMBL" id="KFM18768.1"/>
    </source>
</evidence>
<evidence type="ECO:0000256" key="1">
    <source>
        <dbReference type="SAM" id="Phobius"/>
    </source>
</evidence>
<comment type="caution">
    <text evidence="2">The sequence shown here is derived from an EMBL/GenBank/DDBJ whole genome shotgun (WGS) entry which is preliminary data.</text>
</comment>
<gene>
    <name evidence="2" type="ORF">AAA799P11_00977</name>
</gene>